<evidence type="ECO:0000313" key="5">
    <source>
        <dbReference type="EMBL" id="WGW10564.1"/>
    </source>
</evidence>
<dbReference type="EC" id="2.6.1.17" evidence="5"/>
<dbReference type="InterPro" id="IPR015422">
    <property type="entry name" value="PyrdxlP-dep_Trfase_small"/>
</dbReference>
<dbReference type="Pfam" id="PF00155">
    <property type="entry name" value="Aminotran_1_2"/>
    <property type="match status" value="1"/>
</dbReference>
<dbReference type="InterPro" id="IPR015421">
    <property type="entry name" value="PyrdxlP-dep_Trfase_major"/>
</dbReference>
<keyword evidence="6" id="KW-1185">Reference proteome</keyword>
<dbReference type="SUPFAM" id="SSF53383">
    <property type="entry name" value="PLP-dependent transferases"/>
    <property type="match status" value="1"/>
</dbReference>
<proteinExistence type="predicted"/>
<evidence type="ECO:0000256" key="3">
    <source>
        <dbReference type="ARBA" id="ARBA00022679"/>
    </source>
</evidence>
<dbReference type="Gene3D" id="3.40.640.10">
    <property type="entry name" value="Type I PLP-dependent aspartate aminotransferase-like (Major domain)"/>
    <property type="match status" value="1"/>
</dbReference>
<name>A0ABY8QNL7_9MICO</name>
<organism evidence="5 6">
    <name type="scientific">Saxibacter everestensis</name>
    <dbReference type="NCBI Taxonomy" id="2909229"/>
    <lineage>
        <taxon>Bacteria</taxon>
        <taxon>Bacillati</taxon>
        <taxon>Actinomycetota</taxon>
        <taxon>Actinomycetes</taxon>
        <taxon>Micrococcales</taxon>
        <taxon>Brevibacteriaceae</taxon>
        <taxon>Saxibacter</taxon>
    </lineage>
</organism>
<dbReference type="PANTHER" id="PTHR42832:SF3">
    <property type="entry name" value="L-GLUTAMINE--4-(METHYLSULFANYL)-2-OXOBUTANOATE AMINOTRANSFERASE"/>
    <property type="match status" value="1"/>
</dbReference>
<dbReference type="EMBL" id="CP090958">
    <property type="protein sequence ID" value="WGW10564.1"/>
    <property type="molecule type" value="Genomic_DNA"/>
</dbReference>
<evidence type="ECO:0000259" key="4">
    <source>
        <dbReference type="Pfam" id="PF00155"/>
    </source>
</evidence>
<dbReference type="Proteomes" id="UP001209083">
    <property type="component" value="Chromosome"/>
</dbReference>
<keyword evidence="3 5" id="KW-0808">Transferase</keyword>
<keyword evidence="2 5" id="KW-0032">Aminotransferase</keyword>
<evidence type="ECO:0000256" key="2">
    <source>
        <dbReference type="ARBA" id="ARBA00022576"/>
    </source>
</evidence>
<evidence type="ECO:0000256" key="1">
    <source>
        <dbReference type="ARBA" id="ARBA00001933"/>
    </source>
</evidence>
<dbReference type="RefSeq" id="WP_349637345.1">
    <property type="nucleotide sequence ID" value="NZ_CP090958.1"/>
</dbReference>
<dbReference type="GO" id="GO:0009016">
    <property type="term" value="F:succinyldiaminopimelate transaminase activity"/>
    <property type="evidence" value="ECO:0007669"/>
    <property type="project" value="UniProtKB-EC"/>
</dbReference>
<gene>
    <name evidence="5" type="primary">dapC</name>
    <name evidence="5" type="ORF">LWF01_10480</name>
</gene>
<dbReference type="Gene3D" id="3.90.1150.10">
    <property type="entry name" value="Aspartate Aminotransferase, domain 1"/>
    <property type="match status" value="1"/>
</dbReference>
<dbReference type="CDD" id="cd00609">
    <property type="entry name" value="AAT_like"/>
    <property type="match status" value="1"/>
</dbReference>
<dbReference type="InterPro" id="IPR015424">
    <property type="entry name" value="PyrdxlP-dep_Trfase"/>
</dbReference>
<sequence>MATGFGLDLPDYPWESLAPYAARARENANGMVDLSIGTPVDSTPEHIQAALCAAADAPGYPTTAGTPELRAAITDWFARRRNVPDLDPETTVLPTLGSKELVAWLPTLLGMTSGDVVAHPRIAYPTYDMGARIAGATALPIDAVELISGEPGEDTSAVRLLWLNSPGNPTGEVLSLETLAATVRWARANNVVVVSDECYAELAWEDGSGSTPDVPCLLDPRVSGGSLDNLLVAYSLSKQSNLAGYRSSFLAGDPVLIRSLTTSRKHAGMLVPKPVQEATRAALGDNTHVAEQKDRYAARRRSLKPALEAWGLRIDHSEAGLYLWASADEDCWVTIDRLADLGILAGPGIFYGAAGAQHVRFALTGSDERIGEAVSRLTRPTAS</sequence>
<dbReference type="InterPro" id="IPR019880">
    <property type="entry name" value="OxyQ"/>
</dbReference>
<dbReference type="InterPro" id="IPR004839">
    <property type="entry name" value="Aminotransferase_I/II_large"/>
</dbReference>
<dbReference type="NCBIfam" id="TIGR03539">
    <property type="entry name" value="DapC_actino"/>
    <property type="match status" value="1"/>
</dbReference>
<comment type="cofactor">
    <cofactor evidence="1">
        <name>pyridoxal 5'-phosphate</name>
        <dbReference type="ChEBI" id="CHEBI:597326"/>
    </cofactor>
</comment>
<feature type="domain" description="Aminotransferase class I/classII large" evidence="4">
    <location>
        <begin position="31"/>
        <end position="377"/>
    </location>
</feature>
<evidence type="ECO:0000313" key="6">
    <source>
        <dbReference type="Proteomes" id="UP001209083"/>
    </source>
</evidence>
<protein>
    <submittedName>
        <fullName evidence="5">Succinyldiaminopimelate transaminase</fullName>
        <ecNumber evidence="5">2.6.1.17</ecNumber>
    </submittedName>
</protein>
<dbReference type="InterPro" id="IPR050881">
    <property type="entry name" value="LL-DAP_aminotransferase"/>
</dbReference>
<accession>A0ABY8QNL7</accession>
<reference evidence="5 6" key="1">
    <citation type="submission" date="2023-05" db="EMBL/GenBank/DDBJ databases">
        <title>Lithophilousrod everest ZFBP1038 complete genpme.</title>
        <authorList>
            <person name="Tian M."/>
        </authorList>
    </citation>
    <scope>NUCLEOTIDE SEQUENCE [LARGE SCALE GENOMIC DNA]</scope>
    <source>
        <strain evidence="5 6">ZFBP1038</strain>
    </source>
</reference>
<dbReference type="PANTHER" id="PTHR42832">
    <property type="entry name" value="AMINO ACID AMINOTRANSFERASE"/>
    <property type="match status" value="1"/>
</dbReference>